<dbReference type="Proteomes" id="UP001732700">
    <property type="component" value="Chromosome 4C"/>
</dbReference>
<name>A0ACD5WSW4_AVESA</name>
<sequence>MALAAAAVLALALQMVAFQVSAAEEMCTRKCGEVSVPYPFGIGPAAACSLPGFNLTCDTRSRLLLGDGTLRVVNISIENSTVRVVRTVGEISIDGDGNGTLGGGLAPDGPYRLSFRNELVVVGCDVMATLRDKASNMVAGGCASICIGDQGYLFSVEGYRKNDNAGLGFCRANIYSVSEPDQSYSYDVRFTRFSLNHTLPSRVFVAEDGWFDSPTVLDDLTKVKVVHDPSRPAMAVPLILDWEVLGYACPTVDTGGGRAVCKSNNSVCSSRIRGLVCSCQHGYEGNPYVADGCTGPLR</sequence>
<evidence type="ECO:0000313" key="2">
    <source>
        <dbReference type="Proteomes" id="UP001732700"/>
    </source>
</evidence>
<keyword evidence="2" id="KW-1185">Reference proteome</keyword>
<reference evidence="1" key="2">
    <citation type="submission" date="2025-09" db="UniProtKB">
        <authorList>
            <consortium name="EnsemblPlants"/>
        </authorList>
    </citation>
    <scope>IDENTIFICATION</scope>
</reference>
<protein>
    <submittedName>
        <fullName evidence="1">Uncharacterized protein</fullName>
    </submittedName>
</protein>
<dbReference type="EnsemblPlants" id="AVESA.00010b.r2.4CG1288010.1">
    <property type="protein sequence ID" value="AVESA.00010b.r2.4CG1288010.1.CDS.1"/>
    <property type="gene ID" value="AVESA.00010b.r2.4CG1288010"/>
</dbReference>
<reference evidence="1" key="1">
    <citation type="submission" date="2021-05" db="EMBL/GenBank/DDBJ databases">
        <authorList>
            <person name="Scholz U."/>
            <person name="Mascher M."/>
            <person name="Fiebig A."/>
        </authorList>
    </citation>
    <scope>NUCLEOTIDE SEQUENCE [LARGE SCALE GENOMIC DNA]</scope>
</reference>
<evidence type="ECO:0000313" key="1">
    <source>
        <dbReference type="EnsemblPlants" id="AVESA.00010b.r2.4CG1288010.1.CDS.1"/>
    </source>
</evidence>
<accession>A0ACD5WSW4</accession>
<organism evidence="1 2">
    <name type="scientific">Avena sativa</name>
    <name type="common">Oat</name>
    <dbReference type="NCBI Taxonomy" id="4498"/>
    <lineage>
        <taxon>Eukaryota</taxon>
        <taxon>Viridiplantae</taxon>
        <taxon>Streptophyta</taxon>
        <taxon>Embryophyta</taxon>
        <taxon>Tracheophyta</taxon>
        <taxon>Spermatophyta</taxon>
        <taxon>Magnoliopsida</taxon>
        <taxon>Liliopsida</taxon>
        <taxon>Poales</taxon>
        <taxon>Poaceae</taxon>
        <taxon>BOP clade</taxon>
        <taxon>Pooideae</taxon>
        <taxon>Poodae</taxon>
        <taxon>Poeae</taxon>
        <taxon>Poeae Chloroplast Group 1 (Aveneae type)</taxon>
        <taxon>Aveninae</taxon>
        <taxon>Avena</taxon>
    </lineage>
</organism>
<proteinExistence type="predicted"/>